<dbReference type="GO" id="GO:0052906">
    <property type="term" value="F:tRNA (guanine(37)-N1)-methyltransferase activity"/>
    <property type="evidence" value="ECO:0007669"/>
    <property type="project" value="UniProtKB-EC"/>
</dbReference>
<keyword evidence="10" id="KW-0949">S-adenosyl-L-methionine</keyword>
<comment type="function">
    <text evidence="1">Specifically methylates guanosine-37 in various tRNAs.</text>
</comment>
<gene>
    <name evidence="16" type="primary">trmD_33</name>
    <name evidence="16" type="ORF">SDC9_127225</name>
</gene>
<evidence type="ECO:0000259" key="15">
    <source>
        <dbReference type="Pfam" id="PF01746"/>
    </source>
</evidence>
<dbReference type="GO" id="GO:0002939">
    <property type="term" value="P:tRNA N1-guanine methylation"/>
    <property type="evidence" value="ECO:0007669"/>
    <property type="project" value="TreeGrafter"/>
</dbReference>
<evidence type="ECO:0000256" key="11">
    <source>
        <dbReference type="ARBA" id="ARBA00022694"/>
    </source>
</evidence>
<evidence type="ECO:0000256" key="2">
    <source>
        <dbReference type="ARBA" id="ARBA00004496"/>
    </source>
</evidence>
<evidence type="ECO:0000256" key="3">
    <source>
        <dbReference type="ARBA" id="ARBA00007630"/>
    </source>
</evidence>
<evidence type="ECO:0000256" key="12">
    <source>
        <dbReference type="ARBA" id="ARBA00029736"/>
    </source>
</evidence>
<dbReference type="Pfam" id="PF01746">
    <property type="entry name" value="tRNA_m1G_MT"/>
    <property type="match status" value="1"/>
</dbReference>
<dbReference type="FunFam" id="1.10.1270.20:FF:000001">
    <property type="entry name" value="tRNA (guanine-N(1)-)-methyltransferase"/>
    <property type="match status" value="1"/>
</dbReference>
<keyword evidence="7" id="KW-0963">Cytoplasm</keyword>
<evidence type="ECO:0000256" key="10">
    <source>
        <dbReference type="ARBA" id="ARBA00022691"/>
    </source>
</evidence>
<dbReference type="Gene3D" id="1.10.1270.20">
    <property type="entry name" value="tRNA(m1g37)methyltransferase, domain 2"/>
    <property type="match status" value="1"/>
</dbReference>
<reference evidence="16" key="1">
    <citation type="submission" date="2019-08" db="EMBL/GenBank/DDBJ databases">
        <authorList>
            <person name="Kucharzyk K."/>
            <person name="Murdoch R.W."/>
            <person name="Higgins S."/>
            <person name="Loffler F."/>
        </authorList>
    </citation>
    <scope>NUCLEOTIDE SEQUENCE</scope>
</reference>
<dbReference type="SUPFAM" id="SSF75217">
    <property type="entry name" value="alpha/beta knot"/>
    <property type="match status" value="1"/>
</dbReference>
<evidence type="ECO:0000256" key="1">
    <source>
        <dbReference type="ARBA" id="ARBA00002634"/>
    </source>
</evidence>
<proteinExistence type="inferred from homology"/>
<evidence type="ECO:0000256" key="7">
    <source>
        <dbReference type="ARBA" id="ARBA00022490"/>
    </source>
</evidence>
<comment type="caution">
    <text evidence="16">The sequence shown here is derived from an EMBL/GenBank/DDBJ whole genome shotgun (WGS) entry which is preliminary data.</text>
</comment>
<dbReference type="InterPro" id="IPR016009">
    <property type="entry name" value="tRNA_MeTrfase_TRMD/TRM10"/>
</dbReference>
<keyword evidence="8 16" id="KW-0489">Methyltransferase</keyword>
<keyword evidence="9 16" id="KW-0808">Transferase</keyword>
<dbReference type="InterPro" id="IPR029028">
    <property type="entry name" value="Alpha/beta_knot_MTases"/>
</dbReference>
<dbReference type="EC" id="2.1.1.228" evidence="5"/>
<dbReference type="PANTHER" id="PTHR46417:SF1">
    <property type="entry name" value="TRNA (GUANINE-N(1)-)-METHYLTRANSFERASE"/>
    <property type="match status" value="1"/>
</dbReference>
<protein>
    <recommendedName>
        <fullName evidence="6">tRNA (guanine-N(1)-)-methyltransferase</fullName>
        <ecNumber evidence="5">2.1.1.228</ecNumber>
    </recommendedName>
    <alternativeName>
        <fullName evidence="12">M1G-methyltransferase</fullName>
    </alternativeName>
    <alternativeName>
        <fullName evidence="13">tRNA [GM37] methyltransferase</fullName>
    </alternativeName>
</protein>
<dbReference type="GO" id="GO:0005829">
    <property type="term" value="C:cytosol"/>
    <property type="evidence" value="ECO:0007669"/>
    <property type="project" value="TreeGrafter"/>
</dbReference>
<dbReference type="InterPro" id="IPR023148">
    <property type="entry name" value="tRNA_m1G_MeTrfase_C_sf"/>
</dbReference>
<dbReference type="InterPro" id="IPR029026">
    <property type="entry name" value="tRNA_m1G_MTases_N"/>
</dbReference>
<dbReference type="PANTHER" id="PTHR46417">
    <property type="entry name" value="TRNA (GUANINE-N(1)-)-METHYLTRANSFERASE"/>
    <property type="match status" value="1"/>
</dbReference>
<dbReference type="InterPro" id="IPR002649">
    <property type="entry name" value="tRNA_m1G_MeTrfase_TrmD"/>
</dbReference>
<accession>A0A645CTI9</accession>
<evidence type="ECO:0000256" key="5">
    <source>
        <dbReference type="ARBA" id="ARBA00012807"/>
    </source>
</evidence>
<name>A0A645CTI9_9ZZZZ</name>
<feature type="domain" description="tRNA methyltransferase TRMD/TRM10-type" evidence="15">
    <location>
        <begin position="2"/>
        <end position="99"/>
    </location>
</feature>
<evidence type="ECO:0000256" key="6">
    <source>
        <dbReference type="ARBA" id="ARBA00014679"/>
    </source>
</evidence>
<organism evidence="16">
    <name type="scientific">bioreactor metagenome</name>
    <dbReference type="NCBI Taxonomy" id="1076179"/>
    <lineage>
        <taxon>unclassified sequences</taxon>
        <taxon>metagenomes</taxon>
        <taxon>ecological metagenomes</taxon>
    </lineage>
</organism>
<dbReference type="AlphaFoldDB" id="A0A645CTI9"/>
<evidence type="ECO:0000256" key="9">
    <source>
        <dbReference type="ARBA" id="ARBA00022679"/>
    </source>
</evidence>
<dbReference type="Gene3D" id="3.40.1280.10">
    <property type="match status" value="1"/>
</dbReference>
<evidence type="ECO:0000256" key="8">
    <source>
        <dbReference type="ARBA" id="ARBA00022603"/>
    </source>
</evidence>
<comment type="catalytic activity">
    <reaction evidence="14">
        <text>guanosine(37) in tRNA + S-adenosyl-L-methionine = N(1)-methylguanosine(37) in tRNA + S-adenosyl-L-homocysteine + H(+)</text>
        <dbReference type="Rhea" id="RHEA:36899"/>
        <dbReference type="Rhea" id="RHEA-COMP:10145"/>
        <dbReference type="Rhea" id="RHEA-COMP:10147"/>
        <dbReference type="ChEBI" id="CHEBI:15378"/>
        <dbReference type="ChEBI" id="CHEBI:57856"/>
        <dbReference type="ChEBI" id="CHEBI:59789"/>
        <dbReference type="ChEBI" id="CHEBI:73542"/>
        <dbReference type="ChEBI" id="CHEBI:74269"/>
        <dbReference type="EC" id="2.1.1.228"/>
    </reaction>
</comment>
<comment type="similarity">
    <text evidence="3">Belongs to the RNA methyltransferase TrmD family.</text>
</comment>
<evidence type="ECO:0000256" key="13">
    <source>
        <dbReference type="ARBA" id="ARBA00033392"/>
    </source>
</evidence>
<evidence type="ECO:0000256" key="4">
    <source>
        <dbReference type="ARBA" id="ARBA00011738"/>
    </source>
</evidence>
<dbReference type="EMBL" id="VSSQ01029875">
    <property type="protein sequence ID" value="MPM80178.1"/>
    <property type="molecule type" value="Genomic_DNA"/>
</dbReference>
<keyword evidence="11" id="KW-0819">tRNA processing</keyword>
<sequence length="117" mass="13151">MELSIGDYVLTGGELPAMVLIDCLARQIEGVLGSEESAGDESFSSSGLLEYPQYTRPREFEGLEVPEVLLSGDHARINAWRRQQSLLITARRRPELLKKAVLSDKERSWLEENGYLV</sequence>
<comment type="subunit">
    <text evidence="4">Homodimer.</text>
</comment>
<comment type="subcellular location">
    <subcellularLocation>
        <location evidence="2">Cytoplasm</location>
    </subcellularLocation>
</comment>
<evidence type="ECO:0000313" key="16">
    <source>
        <dbReference type="EMBL" id="MPM80178.1"/>
    </source>
</evidence>
<evidence type="ECO:0000256" key="14">
    <source>
        <dbReference type="ARBA" id="ARBA00047783"/>
    </source>
</evidence>